<reference evidence="2" key="1">
    <citation type="submission" date="2018-05" db="EMBL/GenBank/DDBJ databases">
        <authorList>
            <person name="Lanie J.A."/>
            <person name="Ng W.-L."/>
            <person name="Kazmierczak K.M."/>
            <person name="Andrzejewski T.M."/>
            <person name="Davidsen T.M."/>
            <person name="Wayne K.J."/>
            <person name="Tettelin H."/>
            <person name="Glass J.I."/>
            <person name="Rusch D."/>
            <person name="Podicherti R."/>
            <person name="Tsui H.-C.T."/>
            <person name="Winkler M.E."/>
        </authorList>
    </citation>
    <scope>NUCLEOTIDE SEQUENCE</scope>
</reference>
<dbReference type="PROSITE" id="PS51471">
    <property type="entry name" value="FE2OG_OXY"/>
    <property type="match status" value="1"/>
</dbReference>
<evidence type="ECO:0000259" key="1">
    <source>
        <dbReference type="PROSITE" id="PS51471"/>
    </source>
</evidence>
<dbReference type="Pfam" id="PF23169">
    <property type="entry name" value="HalD"/>
    <property type="match status" value="1"/>
</dbReference>
<gene>
    <name evidence="2" type="ORF">METZ01_LOCUS105309</name>
</gene>
<sequence length="282" mass="32376">MENSLSDIVNLNQYPIHDLSSKIYNELTAHCKSKLDTTGCCVISNFIKPDSINKMLKEISSKRNQVFWSDESHNPYFSKRDDSLPNSHPVNTFGARNNGYLNGDLIPENSDLHFLYHTEELKNLVSNCLGIHPLFHWADPLAKNVYNCMDPGNCFPWHFDSNEFTLSILIQKAEEGGNFEYVPNLRKPNDENFDGVKKVLNGDRENVRVLKLEVGDLQIFKGRFSMHQVSKIEGNATRYIALPTYALDGWRVNTPEHSRVVYGKVLPIHYERDIERSDSLKD</sequence>
<accession>A0A381WIW1</accession>
<dbReference type="InterPro" id="IPR005123">
    <property type="entry name" value="Oxoglu/Fe-dep_dioxygenase_dom"/>
</dbReference>
<dbReference type="Gene3D" id="2.60.120.620">
    <property type="entry name" value="q2cbj1_9rhob like domain"/>
    <property type="match status" value="1"/>
</dbReference>
<protein>
    <recommendedName>
        <fullName evidence="1">Fe2OG dioxygenase domain-containing protein</fullName>
    </recommendedName>
</protein>
<proteinExistence type="predicted"/>
<dbReference type="SUPFAM" id="SSF51197">
    <property type="entry name" value="Clavaminate synthase-like"/>
    <property type="match status" value="1"/>
</dbReference>
<name>A0A381WIW1_9ZZZZ</name>
<organism evidence="2">
    <name type="scientific">marine metagenome</name>
    <dbReference type="NCBI Taxonomy" id="408172"/>
    <lineage>
        <taxon>unclassified sequences</taxon>
        <taxon>metagenomes</taxon>
        <taxon>ecological metagenomes</taxon>
    </lineage>
</organism>
<feature type="domain" description="Fe2OG dioxygenase" evidence="1">
    <location>
        <begin position="136"/>
        <end position="249"/>
    </location>
</feature>
<evidence type="ECO:0000313" key="2">
    <source>
        <dbReference type="EMBL" id="SVA52455.1"/>
    </source>
</evidence>
<dbReference type="AlphaFoldDB" id="A0A381WIW1"/>
<dbReference type="EMBL" id="UINC01011952">
    <property type="protein sequence ID" value="SVA52455.1"/>
    <property type="molecule type" value="Genomic_DNA"/>
</dbReference>
<dbReference type="InterPro" id="IPR056470">
    <property type="entry name" value="BesD/HalB-like"/>
</dbReference>